<organism evidence="3 4">
    <name type="scientific">Campylobacter gracilis RM3268</name>
    <dbReference type="NCBI Taxonomy" id="553220"/>
    <lineage>
        <taxon>Bacteria</taxon>
        <taxon>Pseudomonadati</taxon>
        <taxon>Campylobacterota</taxon>
        <taxon>Epsilonproteobacteria</taxon>
        <taxon>Campylobacterales</taxon>
        <taxon>Campylobacteraceae</taxon>
        <taxon>Campylobacter</taxon>
    </lineage>
</organism>
<evidence type="ECO:0000256" key="1">
    <source>
        <dbReference type="SAM" id="SignalP"/>
    </source>
</evidence>
<feature type="chain" id="PRO_5002989213" description="DUF4139 domain-containing protein" evidence="1">
    <location>
        <begin position="20"/>
        <end position="479"/>
    </location>
</feature>
<dbReference type="EMBL" id="ACYG01000022">
    <property type="protein sequence ID" value="EEV17839.1"/>
    <property type="molecule type" value="Genomic_DNA"/>
</dbReference>
<dbReference type="Pfam" id="PF13598">
    <property type="entry name" value="DUF4139"/>
    <property type="match status" value="1"/>
</dbReference>
<reference evidence="3 4" key="1">
    <citation type="submission" date="2009-07" db="EMBL/GenBank/DDBJ databases">
        <authorList>
            <person name="Madupu R."/>
            <person name="Sebastian Y."/>
            <person name="Durkin A.S."/>
            <person name="Torralba M."/>
            <person name="Methe B."/>
            <person name="Sutton G.G."/>
            <person name="Strausberg R.L."/>
            <person name="Nelson K.E."/>
        </authorList>
    </citation>
    <scope>NUCLEOTIDE SEQUENCE [LARGE SCALE GENOMIC DNA]</scope>
    <source>
        <strain evidence="3 4">RM3268</strain>
    </source>
</reference>
<dbReference type="RefSeq" id="WP_005870860.1">
    <property type="nucleotide sequence ID" value="NZ_ACYG01000022.1"/>
</dbReference>
<name>C8PH18_9BACT</name>
<feature type="domain" description="DUF4139" evidence="2">
    <location>
        <begin position="192"/>
        <end position="478"/>
    </location>
</feature>
<feature type="signal peptide" evidence="1">
    <location>
        <begin position="1"/>
        <end position="19"/>
    </location>
</feature>
<dbReference type="AlphaFoldDB" id="C8PH18"/>
<evidence type="ECO:0000259" key="2">
    <source>
        <dbReference type="Pfam" id="PF13598"/>
    </source>
</evidence>
<comment type="caution">
    <text evidence="3">The sequence shown here is derived from an EMBL/GenBank/DDBJ whole genome shotgun (WGS) entry which is preliminary data.</text>
</comment>
<accession>C8PH18</accession>
<dbReference type="eggNOG" id="COG1629">
    <property type="taxonomic scope" value="Bacteria"/>
</dbReference>
<proteinExistence type="predicted"/>
<evidence type="ECO:0000313" key="3">
    <source>
        <dbReference type="EMBL" id="EEV17839.1"/>
    </source>
</evidence>
<sequence>MKKIVLLSAAAALAVNLSAQENSLEIYANSAFLYQNFGAQKSNFSVNVPEYLDIRSIEIAGSCEVRELSLGEIEPVKNAEFAKKEADEKSLRELNDRLVALKAQQRFLSDFASLKDRSLASLKADSQKIYDEVLLVAGEISKTDEQIGKLKEKISKYVIKNERSLNANFDCDPSFVKISYPVDVSAYTHNELSADLASGKIEVAQKLSVQNPLNAELANLTIALYPYEYSSQTAPQPFYPWYEGEPARPAPAAAYKKDVMLEEATMDRVAPAMEARSSYQRTGANIENSLSKVWKISGVSLKAGETGEFSFDKQSLDAKFDLLIDGYGSEAAYVRAKFSPERNIEESETLIKLDGVQIGLVHLGFAANAEATAYLGKNSLIEVKKEQANNFTKNSFFGGESKNSMAWDYEIKNGSKRAWNVVLQERAPVSTHEDVKVALKNSPEQSSLGKDGLLSWDFELKPGESKKIRFGYELSKPKK</sequence>
<keyword evidence="4" id="KW-1185">Reference proteome</keyword>
<dbReference type="Proteomes" id="UP000005709">
    <property type="component" value="Unassembled WGS sequence"/>
</dbReference>
<evidence type="ECO:0000313" key="4">
    <source>
        <dbReference type="Proteomes" id="UP000005709"/>
    </source>
</evidence>
<dbReference type="OrthoDB" id="5372232at2"/>
<dbReference type="PANTHER" id="PTHR31005:SF8">
    <property type="entry name" value="DUF4139 DOMAIN-CONTAINING PROTEIN"/>
    <property type="match status" value="1"/>
</dbReference>
<protein>
    <recommendedName>
        <fullName evidence="2">DUF4139 domain-containing protein</fullName>
    </recommendedName>
</protein>
<dbReference type="InterPro" id="IPR037291">
    <property type="entry name" value="DUF4139"/>
</dbReference>
<gene>
    <name evidence="3" type="ORF">CAMGR0001_2206</name>
</gene>
<dbReference type="PANTHER" id="PTHR31005">
    <property type="entry name" value="DUF4139 DOMAIN-CONTAINING PROTEIN"/>
    <property type="match status" value="1"/>
</dbReference>
<keyword evidence="1" id="KW-0732">Signal</keyword>
<dbReference type="InterPro" id="IPR011935">
    <property type="entry name" value="CHP02231"/>
</dbReference>